<proteinExistence type="predicted"/>
<feature type="region of interest" description="Disordered" evidence="1">
    <location>
        <begin position="1"/>
        <end position="30"/>
    </location>
</feature>
<dbReference type="Proteomes" id="UP001501867">
    <property type="component" value="Unassembled WGS sequence"/>
</dbReference>
<name>A0ABP3ENJ9_9ACTN</name>
<keyword evidence="3" id="KW-1185">Reference proteome</keyword>
<reference evidence="3" key="1">
    <citation type="journal article" date="2019" name="Int. J. Syst. Evol. Microbiol.">
        <title>The Global Catalogue of Microorganisms (GCM) 10K type strain sequencing project: providing services to taxonomists for standard genome sequencing and annotation.</title>
        <authorList>
            <consortium name="The Broad Institute Genomics Platform"/>
            <consortium name="The Broad Institute Genome Sequencing Center for Infectious Disease"/>
            <person name="Wu L."/>
            <person name="Ma J."/>
        </authorList>
    </citation>
    <scope>NUCLEOTIDE SEQUENCE [LARGE SCALE GENOMIC DNA]</scope>
    <source>
        <strain evidence="3">JCM 4505</strain>
    </source>
</reference>
<organism evidence="2 3">
    <name type="scientific">Streptomyces polychromogenes</name>
    <dbReference type="NCBI Taxonomy" id="67342"/>
    <lineage>
        <taxon>Bacteria</taxon>
        <taxon>Bacillati</taxon>
        <taxon>Actinomycetota</taxon>
        <taxon>Actinomycetes</taxon>
        <taxon>Kitasatosporales</taxon>
        <taxon>Streptomycetaceae</taxon>
        <taxon>Streptomyces</taxon>
    </lineage>
</organism>
<dbReference type="EMBL" id="BAAABV010000005">
    <property type="protein sequence ID" value="GAA0271471.1"/>
    <property type="molecule type" value="Genomic_DNA"/>
</dbReference>
<evidence type="ECO:0000256" key="1">
    <source>
        <dbReference type="SAM" id="MobiDB-lite"/>
    </source>
</evidence>
<gene>
    <name evidence="2" type="ORF">GCM10010302_06320</name>
</gene>
<evidence type="ECO:0000313" key="2">
    <source>
        <dbReference type="EMBL" id="GAA0271471.1"/>
    </source>
</evidence>
<accession>A0ABP3ENJ9</accession>
<evidence type="ECO:0000313" key="3">
    <source>
        <dbReference type="Proteomes" id="UP001501867"/>
    </source>
</evidence>
<sequence length="315" mass="34603">MADRRCVVAAQESSSGAGGTVPGDESQLVSHPSPVKGTVAVFRGGAYQALAAEGLWPCIELLPEPDCPAPADLAPRKAADGSLRYPVPPERLEAWYTVTWTFRWHDQPFKCTGADPAALTGDYLGSDEHFAREHLKRRGIRYHGVFPREEVTALEEHREDLLQPLHAMVRRLSEVDHFRPKAYAVHRGRTYPAAAETDGSGLIALTTGNDRPEGLMADARNPGAGHFVAAAEQLDAWYRVHWTFRLQGEPFDALGTVDGRIKGVYTGRSWGFVAHSWQLTPEKGPADGHTRYTVVVNPNGVTDLTQHRTDLPADQ</sequence>
<protein>
    <submittedName>
        <fullName evidence="2">Uncharacterized protein</fullName>
    </submittedName>
</protein>
<comment type="caution">
    <text evidence="2">The sequence shown here is derived from an EMBL/GenBank/DDBJ whole genome shotgun (WGS) entry which is preliminary data.</text>
</comment>